<reference evidence="1" key="1">
    <citation type="submission" date="2021-03" db="EMBL/GenBank/DDBJ databases">
        <title>Draft genome sequence of rust myrtle Austropuccinia psidii MF-1, a brazilian biotype.</title>
        <authorList>
            <person name="Quecine M.C."/>
            <person name="Pachon D.M.R."/>
            <person name="Bonatelli M.L."/>
            <person name="Correr F.H."/>
            <person name="Franceschini L.M."/>
            <person name="Leite T.F."/>
            <person name="Margarido G.R.A."/>
            <person name="Almeida C.A."/>
            <person name="Ferrarezi J.A."/>
            <person name="Labate C.A."/>
        </authorList>
    </citation>
    <scope>NUCLEOTIDE SEQUENCE</scope>
    <source>
        <strain evidence="1">MF-1</strain>
    </source>
</reference>
<protein>
    <submittedName>
        <fullName evidence="1">Uncharacterized protein</fullName>
    </submittedName>
</protein>
<evidence type="ECO:0000313" key="2">
    <source>
        <dbReference type="Proteomes" id="UP000765509"/>
    </source>
</evidence>
<evidence type="ECO:0000313" key="1">
    <source>
        <dbReference type="EMBL" id="MBW0535630.1"/>
    </source>
</evidence>
<accession>A0A9Q3IDY5</accession>
<comment type="caution">
    <text evidence="1">The sequence shown here is derived from an EMBL/GenBank/DDBJ whole genome shotgun (WGS) entry which is preliminary data.</text>
</comment>
<dbReference type="Proteomes" id="UP000765509">
    <property type="component" value="Unassembled WGS sequence"/>
</dbReference>
<organism evidence="1 2">
    <name type="scientific">Austropuccinia psidii MF-1</name>
    <dbReference type="NCBI Taxonomy" id="1389203"/>
    <lineage>
        <taxon>Eukaryota</taxon>
        <taxon>Fungi</taxon>
        <taxon>Dikarya</taxon>
        <taxon>Basidiomycota</taxon>
        <taxon>Pucciniomycotina</taxon>
        <taxon>Pucciniomycetes</taxon>
        <taxon>Pucciniales</taxon>
        <taxon>Sphaerophragmiaceae</taxon>
        <taxon>Austropuccinia</taxon>
    </lineage>
</organism>
<dbReference type="EMBL" id="AVOT02040416">
    <property type="protein sequence ID" value="MBW0535630.1"/>
    <property type="molecule type" value="Genomic_DNA"/>
</dbReference>
<proteinExistence type="predicted"/>
<dbReference type="AlphaFoldDB" id="A0A9Q3IDY5"/>
<gene>
    <name evidence="1" type="ORF">O181_075345</name>
</gene>
<sequence length="53" mass="5962">MHWSRKPQNSSSIQDKPTLTSCTGKITIINPVVTSKGRFPKSEDNKFVQDTVK</sequence>
<name>A0A9Q3IDY5_9BASI</name>
<feature type="non-terminal residue" evidence="1">
    <location>
        <position position="53"/>
    </location>
</feature>
<keyword evidence="2" id="KW-1185">Reference proteome</keyword>